<dbReference type="CDD" id="cd00060">
    <property type="entry name" value="FHA"/>
    <property type="match status" value="1"/>
</dbReference>
<organism evidence="2 3">
    <name type="scientific">Clostridium folliculivorans</name>
    <dbReference type="NCBI Taxonomy" id="2886038"/>
    <lineage>
        <taxon>Bacteria</taxon>
        <taxon>Bacillati</taxon>
        <taxon>Bacillota</taxon>
        <taxon>Clostridia</taxon>
        <taxon>Eubacteriales</taxon>
        <taxon>Clostridiaceae</taxon>
        <taxon>Clostridium</taxon>
    </lineage>
</organism>
<dbReference type="InterPro" id="IPR000253">
    <property type="entry name" value="FHA_dom"/>
</dbReference>
<evidence type="ECO:0000313" key="3">
    <source>
        <dbReference type="Proteomes" id="UP001057868"/>
    </source>
</evidence>
<dbReference type="Proteomes" id="UP001057868">
    <property type="component" value="Unassembled WGS sequence"/>
</dbReference>
<dbReference type="InterPro" id="IPR008984">
    <property type="entry name" value="SMAD_FHA_dom_sf"/>
</dbReference>
<dbReference type="Gene3D" id="2.60.200.20">
    <property type="match status" value="1"/>
</dbReference>
<comment type="caution">
    <text evidence="2">The sequence shown here is derived from an EMBL/GenBank/DDBJ whole genome shotgun (WGS) entry which is preliminary data.</text>
</comment>
<keyword evidence="3" id="KW-1185">Reference proteome</keyword>
<dbReference type="InterPro" id="IPR050923">
    <property type="entry name" value="Cell_Proc_Reg/RNA_Proc"/>
</dbReference>
<feature type="domain" description="FHA" evidence="1">
    <location>
        <begin position="227"/>
        <end position="278"/>
    </location>
</feature>
<protein>
    <recommendedName>
        <fullName evidence="1">FHA domain-containing protein</fullName>
    </recommendedName>
</protein>
<reference evidence="2" key="1">
    <citation type="journal article" date="2023" name="Int. J. Syst. Evol. Microbiol.">
        <title>&lt;i&gt;Clostridium folliculivorans&lt;/i&gt; sp. nov., isolated from soil samples of an organic paddy in Japan.</title>
        <authorList>
            <person name="Tazawa J."/>
            <person name="Kobayashi H."/>
            <person name="Tanizawa Y."/>
            <person name="Uchino A."/>
            <person name="Tanaka F."/>
            <person name="Urashima Y."/>
            <person name="Miura S."/>
            <person name="Sakamoto M."/>
            <person name="Ohkuma M."/>
            <person name="Tohno M."/>
        </authorList>
    </citation>
    <scope>NUCLEOTIDE SEQUENCE</scope>
    <source>
        <strain evidence="2">D1-1</strain>
    </source>
</reference>
<dbReference type="PANTHER" id="PTHR23308">
    <property type="entry name" value="NUCLEAR INHIBITOR OF PROTEIN PHOSPHATASE-1"/>
    <property type="match status" value="1"/>
</dbReference>
<accession>A0A9W5Y5S0</accession>
<proteinExistence type="predicted"/>
<dbReference type="EMBL" id="BQXY01000010">
    <property type="protein sequence ID" value="GKU27249.1"/>
    <property type="molecule type" value="Genomic_DNA"/>
</dbReference>
<gene>
    <name evidence="2" type="ORF">CFOLD11_40760</name>
</gene>
<dbReference type="SMART" id="SM00240">
    <property type="entry name" value="FHA"/>
    <property type="match status" value="1"/>
</dbReference>
<dbReference type="AlphaFoldDB" id="A0A9W5Y5S0"/>
<name>A0A9W5Y5S0_9CLOT</name>
<dbReference type="PROSITE" id="PS50006">
    <property type="entry name" value="FHA_DOMAIN"/>
    <property type="match status" value="1"/>
</dbReference>
<dbReference type="RefSeq" id="WP_261854117.1">
    <property type="nucleotide sequence ID" value="NZ_BQXY01000010.1"/>
</dbReference>
<dbReference type="Pfam" id="PF00498">
    <property type="entry name" value="FHA"/>
    <property type="match status" value="1"/>
</dbReference>
<evidence type="ECO:0000313" key="2">
    <source>
        <dbReference type="EMBL" id="GKU27249.1"/>
    </source>
</evidence>
<sequence length="304" mass="33945">MNALLEKGVIDELACGANFAYILNDNSQFLMTDYKVLQGQGISGFIKCMKMLHNGKTEIFYISGNFKTFASMLTSISTESFMTIVANLFNNIIEVKNNGFLSCQNIDISFDKIFIDANTLKVNLVYIPVSKKVFNDYSTFENELRTNLVKLINSLPSISNEKTMQLAMDLSNGMYSLEDIFNRIKGIKVTNVKPRFESDNKHANKIMRIVAMNAPTRVEIIVDKNEFILGKSAAMVDGAITFNKSISRVHCKVTNNGGQFMLTDLGSANGTYVNKVKLVPNQPHPIKNSDVIRLANSDFQIMIG</sequence>
<dbReference type="SUPFAM" id="SSF49879">
    <property type="entry name" value="SMAD/FHA domain"/>
    <property type="match status" value="1"/>
</dbReference>
<evidence type="ECO:0000259" key="1">
    <source>
        <dbReference type="PROSITE" id="PS50006"/>
    </source>
</evidence>